<dbReference type="Proteomes" id="UP001162156">
    <property type="component" value="Unassembled WGS sequence"/>
</dbReference>
<dbReference type="InterPro" id="IPR050577">
    <property type="entry name" value="MAPR/NEUFC/NENF-like"/>
</dbReference>
<evidence type="ECO:0000313" key="3">
    <source>
        <dbReference type="Proteomes" id="UP001162156"/>
    </source>
</evidence>
<dbReference type="AlphaFoldDB" id="A0AAV8ZTN5"/>
<dbReference type="PANTHER" id="PTHR10281:SF106">
    <property type="entry name" value="IP06960P-RELATED"/>
    <property type="match status" value="1"/>
</dbReference>
<name>A0AAV8ZTN5_9CUCU</name>
<reference evidence="2" key="1">
    <citation type="journal article" date="2023" name="Insect Mol. Biol.">
        <title>Genome sequencing provides insights into the evolution of gene families encoding plant cell wall-degrading enzymes in longhorned beetles.</title>
        <authorList>
            <person name="Shin N.R."/>
            <person name="Okamura Y."/>
            <person name="Kirsch R."/>
            <person name="Pauchet Y."/>
        </authorList>
    </citation>
    <scope>NUCLEOTIDE SEQUENCE</scope>
    <source>
        <strain evidence="2">RBIC_L_NR</strain>
    </source>
</reference>
<feature type="region of interest" description="Disordered" evidence="1">
    <location>
        <begin position="73"/>
        <end position="98"/>
    </location>
</feature>
<dbReference type="InterPro" id="IPR036400">
    <property type="entry name" value="Cyt_B5-like_heme/steroid_sf"/>
</dbReference>
<evidence type="ECO:0000313" key="2">
    <source>
        <dbReference type="EMBL" id="KAJ8970353.1"/>
    </source>
</evidence>
<dbReference type="EMBL" id="JANEYF010000366">
    <property type="protein sequence ID" value="KAJ8970353.1"/>
    <property type="molecule type" value="Genomic_DNA"/>
</dbReference>
<organism evidence="2 3">
    <name type="scientific">Rhamnusium bicolor</name>
    <dbReference type="NCBI Taxonomy" id="1586634"/>
    <lineage>
        <taxon>Eukaryota</taxon>
        <taxon>Metazoa</taxon>
        <taxon>Ecdysozoa</taxon>
        <taxon>Arthropoda</taxon>
        <taxon>Hexapoda</taxon>
        <taxon>Insecta</taxon>
        <taxon>Pterygota</taxon>
        <taxon>Neoptera</taxon>
        <taxon>Endopterygota</taxon>
        <taxon>Coleoptera</taxon>
        <taxon>Polyphaga</taxon>
        <taxon>Cucujiformia</taxon>
        <taxon>Chrysomeloidea</taxon>
        <taxon>Cerambycidae</taxon>
        <taxon>Lepturinae</taxon>
        <taxon>Rhagiini</taxon>
        <taxon>Rhamnusium</taxon>
    </lineage>
</organism>
<evidence type="ECO:0000256" key="1">
    <source>
        <dbReference type="SAM" id="MobiDB-lite"/>
    </source>
</evidence>
<dbReference type="PANTHER" id="PTHR10281">
    <property type="entry name" value="MEMBRANE-ASSOCIATED PROGESTERONE RECEPTOR COMPONENT-RELATED"/>
    <property type="match status" value="1"/>
</dbReference>
<dbReference type="GO" id="GO:0016020">
    <property type="term" value="C:membrane"/>
    <property type="evidence" value="ECO:0007669"/>
    <property type="project" value="TreeGrafter"/>
</dbReference>
<dbReference type="SUPFAM" id="SSF55856">
    <property type="entry name" value="Cytochrome b5-like heme/steroid binding domain"/>
    <property type="match status" value="1"/>
</dbReference>
<proteinExistence type="predicted"/>
<accession>A0AAV8ZTN5</accession>
<keyword evidence="3" id="KW-1185">Reference proteome</keyword>
<gene>
    <name evidence="2" type="ORF">NQ314_001264</name>
</gene>
<sequence>MMLAKFISLSFLGGPYSAFGGHDASRCLATFSVTITGEGYDDLSDLSTVEMDSIKEWESQFKEKYDLVGRLLKPGEQPTNYSDEEDEPTAAGDKSKDD</sequence>
<dbReference type="Gene3D" id="3.10.120.10">
    <property type="entry name" value="Cytochrome b5-like heme/steroid binding domain"/>
    <property type="match status" value="1"/>
</dbReference>
<protein>
    <submittedName>
        <fullName evidence="2">Uncharacterized protein</fullName>
    </submittedName>
</protein>
<dbReference type="GO" id="GO:0005783">
    <property type="term" value="C:endoplasmic reticulum"/>
    <property type="evidence" value="ECO:0007669"/>
    <property type="project" value="TreeGrafter"/>
</dbReference>
<comment type="caution">
    <text evidence="2">The sequence shown here is derived from an EMBL/GenBank/DDBJ whole genome shotgun (WGS) entry which is preliminary data.</text>
</comment>